<dbReference type="SUPFAM" id="SSF52743">
    <property type="entry name" value="Subtilisin-like"/>
    <property type="match status" value="1"/>
</dbReference>
<dbReference type="RefSeq" id="WP_377733253.1">
    <property type="nucleotide sequence ID" value="NZ_JBHSRI010000007.1"/>
</dbReference>
<dbReference type="Proteomes" id="UP001596170">
    <property type="component" value="Unassembled WGS sequence"/>
</dbReference>
<keyword evidence="8" id="KW-0732">Signal</keyword>
<comment type="caution">
    <text evidence="11">The sequence shown here is derived from an EMBL/GenBank/DDBJ whole genome shotgun (WGS) entry which is preliminary data.</text>
</comment>
<dbReference type="PROSITE" id="PS00136">
    <property type="entry name" value="SUBTILASE_ASP"/>
    <property type="match status" value="1"/>
</dbReference>
<dbReference type="InterPro" id="IPR054399">
    <property type="entry name" value="Fervidolysin-like_N_prodom"/>
</dbReference>
<dbReference type="Gene3D" id="2.60.120.380">
    <property type="match status" value="2"/>
</dbReference>
<dbReference type="PROSITE" id="PS00138">
    <property type="entry name" value="SUBTILASE_SER"/>
    <property type="match status" value="1"/>
</dbReference>
<feature type="active site" description="Charge relay system" evidence="5">
    <location>
        <position position="192"/>
    </location>
</feature>
<dbReference type="PRINTS" id="PR00723">
    <property type="entry name" value="SUBTILISIN"/>
</dbReference>
<keyword evidence="3 5" id="KW-0378">Hydrolase</keyword>
<feature type="signal peptide" evidence="8">
    <location>
        <begin position="1"/>
        <end position="24"/>
    </location>
</feature>
<dbReference type="InterPro" id="IPR022398">
    <property type="entry name" value="Peptidase_S8_His-AS"/>
</dbReference>
<dbReference type="PROSITE" id="PS51892">
    <property type="entry name" value="SUBTILASE"/>
    <property type="match status" value="1"/>
</dbReference>
<keyword evidence="4 5" id="KW-0720">Serine protease</keyword>
<evidence type="ECO:0000256" key="8">
    <source>
        <dbReference type="SAM" id="SignalP"/>
    </source>
</evidence>
<sequence>MKAALKRIASVGLGISLVASPLQPALNVLAKSPENSMVQYNSSQLDESKTLPLSEDSLVIKYEKPLSALDHQRAGTFVIEKVDKLKYIVVRVKNKKDLQKAINSYQKNMKVLSVNQSVTYKTNSVDEDPKTKDQYHLSLLKINEAQKLSGKNKVTVAIIDTGIDQKHPELKGLFLPSYNVINPMNQTAPDVHGTHVTGILAGKKGNGIGGYGINPNVRILPIDVFDRDFVTNDYTIAQAILYAADHGAKVINMSLGSSFPSPVVEEAVEIAIDKGVTIVAAQGNGGDDVPNYPASYEGVIGVGSINKDKKLSSFSTYGASTDIVAPGEDIYAPIFDYEKKSSFSTLSGTSMATPVVAGVASLLLSKYPNLKPAQVEYILEHTATDLGEKGHDLEFGNGLVNPTAVLKFDIKKLPAFVKDNWAKKEILMKAEKISFHDSIEKQEAVTTPFEQHWVQFPVKKGESVQTLLKGMPSYDYKMMIHFYSSGKEQIEEVNDVGAGKIEGKLIQAPFDGTMAIGVKDVNGSYDDSGKKVSNYRLSIKRQAQLPEDDSTLDMSISAASLPFQSEPLQLIGADGDDDFFLFNTKDEQISKISIPGIPGLDIGIEVYAMANLIPPSGGEPTEPVEIGDTEEPVSVELPPLDDIFADFQANEKGRGEGEALTFPTTPQSEYLVKVTSKPINYMGYEYFFGFSGQLGGNEKEGQSSLLPYTVKIEGKILPPDEDGIPNREEGSGTGEEEGGEGEASSEAITKMNQKLFQIASDDTGATPDPYGDPEAYFKYISDAALPYEIGLTKNGYIQSQGDEDWFKLTATQTGIFQFKTSNSKTDIPFVEILKVENVKDEEGMPVTILNTIGQNVKFGWNGMEMNQNIYTGLKKGETYFVHYMPSFGTGLMMEGYSLSSKLLVANPDDQYEKNDNDQKVQNLPSTTIKANFAMPFDNDTYYLEGKQSSIYSVLFERGKASEKALKSLPIELFSPLYGVVLIYEDVNKNRKLDEADIEKSSVISKGLFQEPGSVYGSFKVEKGKNYIINTFALSATEQSFSLVPYELTVAQTSMKDEDSGSVVKNNMPSKPLSLKKINANIWTAKGHLNTGVPYGDEDWYSFEVKDSSLQGYLSLEGGREIDGVLSIYQNGKLVTTSDYYPSGQKEVLPINLKKGKYSIKVRDYYGNSTILPYTLKVEKK</sequence>
<dbReference type="InterPro" id="IPR023828">
    <property type="entry name" value="Peptidase_S8_Ser-AS"/>
</dbReference>
<accession>A0ABW1L8A7</accession>
<feature type="chain" id="PRO_5046439393" evidence="8">
    <location>
        <begin position="25"/>
        <end position="1180"/>
    </location>
</feature>
<feature type="region of interest" description="Disordered" evidence="7">
    <location>
        <begin position="716"/>
        <end position="745"/>
    </location>
</feature>
<evidence type="ECO:0000259" key="10">
    <source>
        <dbReference type="Pfam" id="PF22148"/>
    </source>
</evidence>
<dbReference type="Pfam" id="PF00082">
    <property type="entry name" value="Peptidase_S8"/>
    <property type="match status" value="1"/>
</dbReference>
<gene>
    <name evidence="11" type="ORF">ACFPYN_06940</name>
</gene>
<feature type="domain" description="Peptidase S8/S53" evidence="9">
    <location>
        <begin position="152"/>
        <end position="398"/>
    </location>
</feature>
<evidence type="ECO:0000256" key="5">
    <source>
        <dbReference type="PROSITE-ProRule" id="PRU01240"/>
    </source>
</evidence>
<organism evidence="11 12">
    <name type="scientific">Paenisporosarcina macmurdoensis</name>
    <dbReference type="NCBI Taxonomy" id="212659"/>
    <lineage>
        <taxon>Bacteria</taxon>
        <taxon>Bacillati</taxon>
        <taxon>Bacillota</taxon>
        <taxon>Bacilli</taxon>
        <taxon>Bacillales</taxon>
        <taxon>Caryophanaceae</taxon>
        <taxon>Paenisporosarcina</taxon>
    </lineage>
</organism>
<evidence type="ECO:0000256" key="6">
    <source>
        <dbReference type="RuleBase" id="RU003355"/>
    </source>
</evidence>
<dbReference type="Gene3D" id="3.40.50.200">
    <property type="entry name" value="Peptidase S8/S53 domain"/>
    <property type="match status" value="1"/>
</dbReference>
<reference evidence="12" key="1">
    <citation type="journal article" date="2019" name="Int. J. Syst. Evol. Microbiol.">
        <title>The Global Catalogue of Microorganisms (GCM) 10K type strain sequencing project: providing services to taxonomists for standard genome sequencing and annotation.</title>
        <authorList>
            <consortium name="The Broad Institute Genomics Platform"/>
            <consortium name="The Broad Institute Genome Sequencing Center for Infectious Disease"/>
            <person name="Wu L."/>
            <person name="Ma J."/>
        </authorList>
    </citation>
    <scope>NUCLEOTIDE SEQUENCE [LARGE SCALE GENOMIC DNA]</scope>
    <source>
        <strain evidence="12">CCUG 54527</strain>
    </source>
</reference>
<evidence type="ECO:0000256" key="1">
    <source>
        <dbReference type="ARBA" id="ARBA00011073"/>
    </source>
</evidence>
<dbReference type="Pfam" id="PF22148">
    <property type="entry name" value="Fervidolysin_NPro-like"/>
    <property type="match status" value="1"/>
</dbReference>
<dbReference type="EMBL" id="JBHSRI010000007">
    <property type="protein sequence ID" value="MFC6039172.1"/>
    <property type="molecule type" value="Genomic_DNA"/>
</dbReference>
<protein>
    <submittedName>
        <fullName evidence="11">S8 family serine peptidase</fullName>
    </submittedName>
</protein>
<evidence type="ECO:0000259" key="9">
    <source>
        <dbReference type="Pfam" id="PF00082"/>
    </source>
</evidence>
<evidence type="ECO:0000256" key="3">
    <source>
        <dbReference type="ARBA" id="ARBA00022801"/>
    </source>
</evidence>
<evidence type="ECO:0000313" key="11">
    <source>
        <dbReference type="EMBL" id="MFC6039172.1"/>
    </source>
</evidence>
<keyword evidence="12" id="KW-1185">Reference proteome</keyword>
<evidence type="ECO:0000256" key="7">
    <source>
        <dbReference type="SAM" id="MobiDB-lite"/>
    </source>
</evidence>
<dbReference type="InterPro" id="IPR015500">
    <property type="entry name" value="Peptidase_S8_subtilisin-rel"/>
</dbReference>
<keyword evidence="2 5" id="KW-0645">Protease</keyword>
<evidence type="ECO:0000313" key="12">
    <source>
        <dbReference type="Proteomes" id="UP001596170"/>
    </source>
</evidence>
<proteinExistence type="inferred from homology"/>
<feature type="active site" description="Charge relay system" evidence="5">
    <location>
        <position position="160"/>
    </location>
</feature>
<dbReference type="PANTHER" id="PTHR43806">
    <property type="entry name" value="PEPTIDASE S8"/>
    <property type="match status" value="1"/>
</dbReference>
<name>A0ABW1L8A7_9BACL</name>
<dbReference type="InterPro" id="IPR036852">
    <property type="entry name" value="Peptidase_S8/S53_dom_sf"/>
</dbReference>
<feature type="domain" description="Fervidolysin-like N-terminal prodomain" evidence="10">
    <location>
        <begin position="46"/>
        <end position="111"/>
    </location>
</feature>
<evidence type="ECO:0000256" key="2">
    <source>
        <dbReference type="ARBA" id="ARBA00022670"/>
    </source>
</evidence>
<dbReference type="PROSITE" id="PS00137">
    <property type="entry name" value="SUBTILASE_HIS"/>
    <property type="match status" value="1"/>
</dbReference>
<dbReference type="InterPro" id="IPR000209">
    <property type="entry name" value="Peptidase_S8/S53_dom"/>
</dbReference>
<dbReference type="InterPro" id="IPR023827">
    <property type="entry name" value="Peptidase_S8_Asp-AS"/>
</dbReference>
<dbReference type="PANTHER" id="PTHR43806:SF11">
    <property type="entry name" value="CEREVISIN-RELATED"/>
    <property type="match status" value="1"/>
</dbReference>
<evidence type="ECO:0000256" key="4">
    <source>
        <dbReference type="ARBA" id="ARBA00022825"/>
    </source>
</evidence>
<dbReference type="InterPro" id="IPR050131">
    <property type="entry name" value="Peptidase_S8_subtilisin-like"/>
</dbReference>
<feature type="active site" description="Charge relay system" evidence="5">
    <location>
        <position position="350"/>
    </location>
</feature>
<comment type="similarity">
    <text evidence="1 5 6">Belongs to the peptidase S8 family.</text>
</comment>